<comment type="caution">
    <text evidence="2">The sequence shown here is derived from an EMBL/GenBank/DDBJ whole genome shotgun (WGS) entry which is preliminary data.</text>
</comment>
<sequence length="164" mass="19694">MYLKLMPTHQKVSWKSIALQQNIHPRHKFILWLAIWRRLATIERLQKFGIHVPPNCAFCGTTFESFEHFYFECRVTRALWHRLLVWLGTNRTIGSWQNIGKGTIISCVFAMLVYLLWRERNVIRFQSNLYQSDRLCKEIALHIHMRGRDLSKWKNTLQTLDRLP</sequence>
<evidence type="ECO:0000259" key="1">
    <source>
        <dbReference type="Pfam" id="PF13966"/>
    </source>
</evidence>
<dbReference type="PANTHER" id="PTHR33116">
    <property type="entry name" value="REVERSE TRANSCRIPTASE ZINC-BINDING DOMAIN-CONTAINING PROTEIN-RELATED-RELATED"/>
    <property type="match status" value="1"/>
</dbReference>
<dbReference type="PANTHER" id="PTHR33116:SF66">
    <property type="entry name" value="REVERSE TRANSCRIPTASE ZINC-BINDING DOMAIN-CONTAINING PROTEIN"/>
    <property type="match status" value="1"/>
</dbReference>
<dbReference type="AlphaFoldDB" id="A0AAV9LEA2"/>
<protein>
    <recommendedName>
        <fullName evidence="1">Reverse transcriptase zinc-binding domain-containing protein</fullName>
    </recommendedName>
</protein>
<organism evidence="2 3">
    <name type="scientific">Solanum pinnatisectum</name>
    <name type="common">tansyleaf nightshade</name>
    <dbReference type="NCBI Taxonomy" id="50273"/>
    <lineage>
        <taxon>Eukaryota</taxon>
        <taxon>Viridiplantae</taxon>
        <taxon>Streptophyta</taxon>
        <taxon>Embryophyta</taxon>
        <taxon>Tracheophyta</taxon>
        <taxon>Spermatophyta</taxon>
        <taxon>Magnoliopsida</taxon>
        <taxon>eudicotyledons</taxon>
        <taxon>Gunneridae</taxon>
        <taxon>Pentapetalae</taxon>
        <taxon>asterids</taxon>
        <taxon>lamiids</taxon>
        <taxon>Solanales</taxon>
        <taxon>Solanaceae</taxon>
        <taxon>Solanoideae</taxon>
        <taxon>Solaneae</taxon>
        <taxon>Solanum</taxon>
    </lineage>
</organism>
<proteinExistence type="predicted"/>
<dbReference type="EMBL" id="JAWPEI010000006">
    <property type="protein sequence ID" value="KAK4723984.1"/>
    <property type="molecule type" value="Genomic_DNA"/>
</dbReference>
<name>A0AAV9LEA2_9SOLN</name>
<keyword evidence="3" id="KW-1185">Reference proteome</keyword>
<feature type="domain" description="Reverse transcriptase zinc-binding" evidence="1">
    <location>
        <begin position="1"/>
        <end position="80"/>
    </location>
</feature>
<dbReference type="InterPro" id="IPR026960">
    <property type="entry name" value="RVT-Znf"/>
</dbReference>
<evidence type="ECO:0000313" key="2">
    <source>
        <dbReference type="EMBL" id="KAK4723984.1"/>
    </source>
</evidence>
<reference evidence="2 3" key="1">
    <citation type="submission" date="2023-10" db="EMBL/GenBank/DDBJ databases">
        <title>Genome-Wide Identification Analysis in wild type Solanum Pinnatisectum Reveals Some Genes Defensing Phytophthora Infestans.</title>
        <authorList>
            <person name="Sun C."/>
        </authorList>
    </citation>
    <scope>NUCLEOTIDE SEQUENCE [LARGE SCALE GENOMIC DNA]</scope>
    <source>
        <strain evidence="2">LQN</strain>
        <tissue evidence="2">Leaf</tissue>
    </source>
</reference>
<gene>
    <name evidence="2" type="ORF">R3W88_026763</name>
</gene>
<accession>A0AAV9LEA2</accession>
<evidence type="ECO:0000313" key="3">
    <source>
        <dbReference type="Proteomes" id="UP001311915"/>
    </source>
</evidence>
<dbReference type="Pfam" id="PF13966">
    <property type="entry name" value="zf-RVT"/>
    <property type="match status" value="1"/>
</dbReference>
<dbReference type="Proteomes" id="UP001311915">
    <property type="component" value="Unassembled WGS sequence"/>
</dbReference>